<evidence type="ECO:0000313" key="2">
    <source>
        <dbReference type="Proteomes" id="UP000002117"/>
    </source>
</evidence>
<dbReference type="KEGG" id="vg:3197327"/>
<dbReference type="EMBL" id="AY682195">
    <property type="protein sequence ID" value="AAV35970.1"/>
    <property type="molecule type" value="Genomic_DNA"/>
</dbReference>
<keyword evidence="2" id="KW-1185">Reference proteome</keyword>
<organism evidence="1 2">
    <name type="scientific">Lactobacillus phage LP65</name>
    <dbReference type="NCBI Taxonomy" id="2892344"/>
    <lineage>
        <taxon>Viruses</taxon>
        <taxon>Duplodnaviria</taxon>
        <taxon>Heunggongvirae</taxon>
        <taxon>Uroviricota</taxon>
        <taxon>Caudoviricetes</taxon>
        <taxon>Herelleviridae</taxon>
        <taxon>Salchichonvirus</taxon>
        <taxon>Salchichonvirus LP65</taxon>
    </lineage>
</organism>
<dbReference type="RefSeq" id="YP_164785.1">
    <property type="nucleotide sequence ID" value="NC_006565.1"/>
</dbReference>
<name>Q5ULG4_9CAUD</name>
<reference evidence="1 2" key="1">
    <citation type="journal article" date="2004" name="J. Bacteriol.">
        <title>Lactobacillus plantarum bacteriophage LP65: a new member of the SPO1-like genus of the family Myoviridae.</title>
        <authorList>
            <person name="Chibani-Chennoufi S."/>
            <person name="Dillmann M.L."/>
            <person name="Marvin-Guy L."/>
            <person name="Rami-Shojaei S."/>
            <person name="Brussow H."/>
        </authorList>
    </citation>
    <scope>NUCLEOTIDE SEQUENCE</scope>
</reference>
<protein>
    <submittedName>
        <fullName evidence="1">Orf150</fullName>
    </submittedName>
</protein>
<dbReference type="Proteomes" id="UP000002117">
    <property type="component" value="Segment"/>
</dbReference>
<sequence>MNYYIYDTDTNTADFSAVALSDGTIMTVNQDRMVKDITNHAVICYDTGYQDTELDETIDSMDTVFKVVPPDSDEFRYNVVDLYGNQFSVGKPFVIGTTYTGDAKLKLGCKFGGTPLLNKVIE</sequence>
<gene>
    <name evidence="1" type="ORF">orf150</name>
</gene>
<proteinExistence type="predicted"/>
<accession>Q5ULG4</accession>
<evidence type="ECO:0000313" key="1">
    <source>
        <dbReference type="EMBL" id="AAV35970.1"/>
    </source>
</evidence>